<dbReference type="Proteomes" id="UP000655225">
    <property type="component" value="Unassembled WGS sequence"/>
</dbReference>
<keyword evidence="2" id="KW-1185">Reference proteome</keyword>
<sequence>MVDLTRLIVEDKRWSPDMESYLTVYGDALPLPMIYPYSDIPVPPDEIDSPLRCDLQVQDCKHVLYKWTRKCWSCHGSALLESHSPFFLLVISHFS</sequence>
<organism evidence="1 2">
    <name type="scientific">Tetracentron sinense</name>
    <name type="common">Spur-leaf</name>
    <dbReference type="NCBI Taxonomy" id="13715"/>
    <lineage>
        <taxon>Eukaryota</taxon>
        <taxon>Viridiplantae</taxon>
        <taxon>Streptophyta</taxon>
        <taxon>Embryophyta</taxon>
        <taxon>Tracheophyta</taxon>
        <taxon>Spermatophyta</taxon>
        <taxon>Magnoliopsida</taxon>
        <taxon>Trochodendrales</taxon>
        <taxon>Trochodendraceae</taxon>
        <taxon>Tetracentron</taxon>
    </lineage>
</organism>
<reference evidence="1 2" key="1">
    <citation type="submission" date="2020-04" db="EMBL/GenBank/DDBJ databases">
        <title>Plant Genome Project.</title>
        <authorList>
            <person name="Zhang R.-G."/>
        </authorList>
    </citation>
    <scope>NUCLEOTIDE SEQUENCE [LARGE SCALE GENOMIC DNA]</scope>
    <source>
        <strain evidence="1">YNK0</strain>
        <tissue evidence="1">Leaf</tissue>
    </source>
</reference>
<dbReference type="PANTHER" id="PTHR36035:SF1">
    <property type="entry name" value="PROTEIN DISULFIDE-ISOMERASE SCO2"/>
    <property type="match status" value="1"/>
</dbReference>
<name>A0A834YFG3_TETSI</name>
<dbReference type="PANTHER" id="PTHR36035">
    <property type="entry name" value="PROTEIN DISULFIDE-ISOMERASE SCO2"/>
    <property type="match status" value="1"/>
</dbReference>
<dbReference type="EMBL" id="JABCRI010000020">
    <property type="protein sequence ID" value="KAF8388004.1"/>
    <property type="molecule type" value="Genomic_DNA"/>
</dbReference>
<evidence type="ECO:0000313" key="2">
    <source>
        <dbReference type="Proteomes" id="UP000655225"/>
    </source>
</evidence>
<proteinExistence type="predicted"/>
<gene>
    <name evidence="1" type="ORF">HHK36_026670</name>
</gene>
<protein>
    <submittedName>
        <fullName evidence="1">Uncharacterized protein</fullName>
    </submittedName>
</protein>
<accession>A0A834YFG3</accession>
<dbReference type="AlphaFoldDB" id="A0A834YFG3"/>
<comment type="caution">
    <text evidence="1">The sequence shown here is derived from an EMBL/GenBank/DDBJ whole genome shotgun (WGS) entry which is preliminary data.</text>
</comment>
<dbReference type="InterPro" id="IPR037477">
    <property type="entry name" value="SCO2"/>
</dbReference>
<dbReference type="OMA" id="VEKAANC"/>
<evidence type="ECO:0000313" key="1">
    <source>
        <dbReference type="EMBL" id="KAF8388004.1"/>
    </source>
</evidence>